<sequence>MPESPEVQALAEFLADRIVGREISGVDIAFPKALKSPSTDPLIGCRITGVVRRGKLIDISAEGVGDPVHLVVHWGHDGWLLWHDTVPVGTKRAGDATLMARIRLSGDGPDLGPAGPAESPGFDLTDSGQWKALSIFVVADPRAVPAVAKLGPDPLDDAFSRDALGAILAGRRKQLKALLQDQSAVAGIGNAYSDEILHAARLSPVVHAAALSTAEIDRLHDAMRSILSSAVLERRGLAPEALKDDKRANMRVHRRPGEACPVCGDTVREFTFSGAAAHYCPTCQTNGVALA</sequence>
<dbReference type="SUPFAM" id="SSF57716">
    <property type="entry name" value="Glucocorticoid receptor-like (DNA-binding domain)"/>
    <property type="match status" value="1"/>
</dbReference>
<dbReference type="GO" id="GO:0006284">
    <property type="term" value="P:base-excision repair"/>
    <property type="evidence" value="ECO:0007669"/>
    <property type="project" value="InterPro"/>
</dbReference>
<evidence type="ECO:0000256" key="3">
    <source>
        <dbReference type="ARBA" id="ARBA00009409"/>
    </source>
</evidence>
<keyword evidence="5" id="KW-0227">DNA damage</keyword>
<dbReference type="PANTHER" id="PTHR22993:SF9">
    <property type="entry name" value="FORMAMIDOPYRIMIDINE-DNA GLYCOSYLASE"/>
    <property type="match status" value="1"/>
</dbReference>
<comment type="cofactor">
    <cofactor evidence="2">
        <name>Zn(2+)</name>
        <dbReference type="ChEBI" id="CHEBI:29105"/>
    </cofactor>
</comment>
<evidence type="ECO:0000313" key="17">
    <source>
        <dbReference type="EMBL" id="KAA9110216.1"/>
    </source>
</evidence>
<dbReference type="PROSITE" id="PS51068">
    <property type="entry name" value="FPG_CAT"/>
    <property type="match status" value="1"/>
</dbReference>
<dbReference type="InterPro" id="IPR010663">
    <property type="entry name" value="Znf_FPG/IleRS"/>
</dbReference>
<keyword evidence="10" id="KW-0234">DNA repair</keyword>
<dbReference type="Pfam" id="PF06831">
    <property type="entry name" value="H2TH"/>
    <property type="match status" value="1"/>
</dbReference>
<dbReference type="PANTHER" id="PTHR22993">
    <property type="entry name" value="FORMAMIDOPYRIMIDINE-DNA GLYCOSYLASE"/>
    <property type="match status" value="1"/>
</dbReference>
<dbReference type="GO" id="GO:0003906">
    <property type="term" value="F:DNA-(apurinic or apyrimidinic site) endonuclease activity"/>
    <property type="evidence" value="ECO:0007669"/>
    <property type="project" value="InterPro"/>
</dbReference>
<dbReference type="Pfam" id="PF01149">
    <property type="entry name" value="Fapy_DNA_glyco"/>
    <property type="match status" value="1"/>
</dbReference>
<evidence type="ECO:0000256" key="12">
    <source>
        <dbReference type="ARBA" id="ARBA00023268"/>
    </source>
</evidence>
<evidence type="ECO:0000259" key="16">
    <source>
        <dbReference type="PROSITE" id="PS51068"/>
    </source>
</evidence>
<dbReference type="SMART" id="SM00898">
    <property type="entry name" value="Fapy_DNA_glyco"/>
    <property type="match status" value="1"/>
</dbReference>
<evidence type="ECO:0000256" key="4">
    <source>
        <dbReference type="ARBA" id="ARBA00022723"/>
    </source>
</evidence>
<organism evidence="17 18">
    <name type="scientific">Microbacterium rhizomatis</name>
    <dbReference type="NCBI Taxonomy" id="1631477"/>
    <lineage>
        <taxon>Bacteria</taxon>
        <taxon>Bacillati</taxon>
        <taxon>Actinomycetota</taxon>
        <taxon>Actinomycetes</taxon>
        <taxon>Micrococcales</taxon>
        <taxon>Microbacteriaceae</taxon>
        <taxon>Microbacterium</taxon>
    </lineage>
</organism>
<dbReference type="InterPro" id="IPR000214">
    <property type="entry name" value="Znf_DNA_glyclase/AP_lyase"/>
</dbReference>
<name>A0A5J5J2C6_9MICO</name>
<keyword evidence="7" id="KW-0378">Hydrolase</keyword>
<evidence type="ECO:0000256" key="2">
    <source>
        <dbReference type="ARBA" id="ARBA00001947"/>
    </source>
</evidence>
<keyword evidence="4" id="KW-0479">Metal-binding</keyword>
<evidence type="ECO:0000256" key="5">
    <source>
        <dbReference type="ARBA" id="ARBA00022763"/>
    </source>
</evidence>
<dbReference type="GO" id="GO:0034039">
    <property type="term" value="F:8-oxo-7,8-dihydroguanine DNA N-glycosylase activity"/>
    <property type="evidence" value="ECO:0007669"/>
    <property type="project" value="TreeGrafter"/>
</dbReference>
<keyword evidence="11" id="KW-0456">Lyase</keyword>
<dbReference type="GO" id="GO:0003684">
    <property type="term" value="F:damaged DNA binding"/>
    <property type="evidence" value="ECO:0007669"/>
    <property type="project" value="InterPro"/>
</dbReference>
<keyword evidence="18" id="KW-1185">Reference proteome</keyword>
<evidence type="ECO:0000313" key="18">
    <source>
        <dbReference type="Proteomes" id="UP000325827"/>
    </source>
</evidence>
<evidence type="ECO:0000256" key="10">
    <source>
        <dbReference type="ARBA" id="ARBA00023204"/>
    </source>
</evidence>
<dbReference type="GO" id="GO:0008270">
    <property type="term" value="F:zinc ion binding"/>
    <property type="evidence" value="ECO:0007669"/>
    <property type="project" value="UniProtKB-KW"/>
</dbReference>
<evidence type="ECO:0000256" key="1">
    <source>
        <dbReference type="ARBA" id="ARBA00001668"/>
    </source>
</evidence>
<dbReference type="Proteomes" id="UP000325827">
    <property type="component" value="Unassembled WGS sequence"/>
</dbReference>
<dbReference type="Pfam" id="PF06827">
    <property type="entry name" value="zf-FPG_IleRS"/>
    <property type="match status" value="1"/>
</dbReference>
<keyword evidence="9" id="KW-0238">DNA-binding</keyword>
<dbReference type="EMBL" id="VYSA01000001">
    <property type="protein sequence ID" value="KAA9110216.1"/>
    <property type="molecule type" value="Genomic_DNA"/>
</dbReference>
<evidence type="ECO:0000256" key="8">
    <source>
        <dbReference type="ARBA" id="ARBA00022833"/>
    </source>
</evidence>
<keyword evidence="6 14" id="KW-0863">Zinc-finger</keyword>
<comment type="caution">
    <text evidence="17">The sequence shown here is derived from an EMBL/GenBank/DDBJ whole genome shotgun (WGS) entry which is preliminary data.</text>
</comment>
<evidence type="ECO:0000256" key="13">
    <source>
        <dbReference type="ARBA" id="ARBA00023295"/>
    </source>
</evidence>
<dbReference type="Gene3D" id="1.10.8.50">
    <property type="match status" value="1"/>
</dbReference>
<dbReference type="PROSITE" id="PS51066">
    <property type="entry name" value="ZF_FPG_2"/>
    <property type="match status" value="1"/>
</dbReference>
<dbReference type="GO" id="GO:0016829">
    <property type="term" value="F:lyase activity"/>
    <property type="evidence" value="ECO:0007669"/>
    <property type="project" value="UniProtKB-KW"/>
</dbReference>
<dbReference type="InterPro" id="IPR035937">
    <property type="entry name" value="FPG_N"/>
</dbReference>
<gene>
    <name evidence="17" type="ORF">F6B43_00460</name>
</gene>
<dbReference type="InterPro" id="IPR010979">
    <property type="entry name" value="Ribosomal_uS13-like_H2TH"/>
</dbReference>
<dbReference type="InterPro" id="IPR012319">
    <property type="entry name" value="FPG_cat"/>
</dbReference>
<dbReference type="RefSeq" id="WP_150447020.1">
    <property type="nucleotide sequence ID" value="NZ_VYSA01000001.1"/>
</dbReference>
<dbReference type="Gene3D" id="3.20.190.10">
    <property type="entry name" value="MutM-like, N-terminal"/>
    <property type="match status" value="1"/>
</dbReference>
<dbReference type="InterPro" id="IPR015886">
    <property type="entry name" value="H2TH_FPG"/>
</dbReference>
<evidence type="ECO:0000256" key="6">
    <source>
        <dbReference type="ARBA" id="ARBA00022771"/>
    </source>
</evidence>
<dbReference type="SUPFAM" id="SSF81624">
    <property type="entry name" value="N-terminal domain of MutM-like DNA repair proteins"/>
    <property type="match status" value="1"/>
</dbReference>
<evidence type="ECO:0000256" key="7">
    <source>
        <dbReference type="ARBA" id="ARBA00022801"/>
    </source>
</evidence>
<keyword evidence="13" id="KW-0326">Glycosidase</keyword>
<evidence type="ECO:0000256" key="11">
    <source>
        <dbReference type="ARBA" id="ARBA00023239"/>
    </source>
</evidence>
<comment type="catalytic activity">
    <reaction evidence="1">
        <text>Hydrolysis of DNA containing ring-opened 7-methylguanine residues, releasing 2,6-diamino-4-hydroxy-5-(N-methyl)formamidopyrimidine.</text>
        <dbReference type="EC" id="3.2.2.23"/>
    </reaction>
</comment>
<accession>A0A5J5J2C6</accession>
<comment type="similarity">
    <text evidence="3">Belongs to the FPG family.</text>
</comment>
<protein>
    <submittedName>
        <fullName evidence="17">Fpg/Nei family DNA glycosylase</fullName>
    </submittedName>
</protein>
<reference evidence="18" key="1">
    <citation type="submission" date="2019-09" db="EMBL/GenBank/DDBJ databases">
        <title>Mumia zhuanghuii sp. nov. isolated from the intestinal contents of plateau pika (Ochotona curzoniae) in the Qinghai-Tibet plateau of China.</title>
        <authorList>
            <person name="Tian Z."/>
        </authorList>
    </citation>
    <scope>NUCLEOTIDE SEQUENCE [LARGE SCALE GENOMIC DNA]</scope>
    <source>
        <strain evidence="18">JCM 30598</strain>
    </source>
</reference>
<feature type="domain" description="FPG-type" evidence="15">
    <location>
        <begin position="251"/>
        <end position="285"/>
    </location>
</feature>
<keyword evidence="8" id="KW-0862">Zinc</keyword>
<dbReference type="OrthoDB" id="9800855at2"/>
<keyword evidence="12" id="KW-0511">Multifunctional enzyme</keyword>
<feature type="domain" description="Formamidopyrimidine-DNA glycosylase catalytic" evidence="16">
    <location>
        <begin position="2"/>
        <end position="106"/>
    </location>
</feature>
<evidence type="ECO:0000259" key="15">
    <source>
        <dbReference type="PROSITE" id="PS51066"/>
    </source>
</evidence>
<proteinExistence type="inferred from homology"/>
<dbReference type="SMART" id="SM01232">
    <property type="entry name" value="H2TH"/>
    <property type="match status" value="1"/>
</dbReference>
<evidence type="ECO:0000256" key="14">
    <source>
        <dbReference type="PROSITE-ProRule" id="PRU00391"/>
    </source>
</evidence>
<dbReference type="SUPFAM" id="SSF46946">
    <property type="entry name" value="S13-like H2TH domain"/>
    <property type="match status" value="1"/>
</dbReference>
<dbReference type="AlphaFoldDB" id="A0A5J5J2C6"/>
<evidence type="ECO:0000256" key="9">
    <source>
        <dbReference type="ARBA" id="ARBA00023125"/>
    </source>
</evidence>